<name>A0A1S8AT33_9EURY</name>
<proteinExistence type="predicted"/>
<evidence type="ECO:0000313" key="1">
    <source>
        <dbReference type="EMBL" id="OLZ39865.1"/>
    </source>
</evidence>
<accession>A0A1S8AT33</accession>
<dbReference type="RefSeq" id="WP_066302486.1">
    <property type="nucleotide sequence ID" value="NZ_LWLN01000001.1"/>
</dbReference>
<keyword evidence="2" id="KW-1185">Reference proteome</keyword>
<organism evidence="1 2">
    <name type="scientific">Natrinema saccharevitans</name>
    <dbReference type="NCBI Taxonomy" id="301967"/>
    <lineage>
        <taxon>Archaea</taxon>
        <taxon>Methanobacteriati</taxon>
        <taxon>Methanobacteriota</taxon>
        <taxon>Stenosarchaea group</taxon>
        <taxon>Halobacteria</taxon>
        <taxon>Halobacteriales</taxon>
        <taxon>Natrialbaceae</taxon>
        <taxon>Natrinema</taxon>
    </lineage>
</organism>
<comment type="caution">
    <text evidence="1">The sequence shown here is derived from an EMBL/GenBank/DDBJ whole genome shotgun (WGS) entry which is preliminary data.</text>
</comment>
<protein>
    <submittedName>
        <fullName evidence="1">Uncharacterized protein</fullName>
    </submittedName>
</protein>
<dbReference type="STRING" id="301967.A6E15_02200"/>
<gene>
    <name evidence="1" type="ORF">A6E15_02200</name>
</gene>
<sequence length="331" mass="36464">MTTIGEKTADYATFIDDLVGALTGFDNWSDADSYVQNDGTGKTDDEDGTEWHNNGRVLEDTNTGTYLLLYLHHSRFDNHDNDDVSGVRLVYSSDWNTSEHYPAGDTNIGNADANDLTNNVGFQLRDSYTDVVTQSYDRYNGSTYGIWGSSNSLNRDVLRGTSVSYIMSVNADGFNIGLWNDNDGNNGIACMTVFDYLGSRFFDDPSVPFLAATRTSFRCHSVAYGFNSYWSQSRTFDVDAVGHGSAPLEAADWGIINPSSEDDTFFFRYPAVYKNTNQSVPVAYLNEAVPNDAQEGGAHGDDFTHDGTSYKVFKQSGASRNNVVSAGLRNE</sequence>
<evidence type="ECO:0000313" key="2">
    <source>
        <dbReference type="Proteomes" id="UP000189370"/>
    </source>
</evidence>
<dbReference type="AlphaFoldDB" id="A0A1S8AT33"/>
<dbReference type="OrthoDB" id="205246at2157"/>
<dbReference type="EMBL" id="LWLN01000001">
    <property type="protein sequence ID" value="OLZ39865.1"/>
    <property type="molecule type" value="Genomic_DNA"/>
</dbReference>
<reference evidence="2" key="1">
    <citation type="submission" date="2016-04" db="EMBL/GenBank/DDBJ databases">
        <authorList>
            <person name="Chen S.-C."/>
            <person name="Lai M.-C."/>
        </authorList>
    </citation>
    <scope>NUCLEOTIDE SEQUENCE [LARGE SCALE GENOMIC DNA]</scope>
    <source>
        <strain evidence="2">AB14</strain>
    </source>
</reference>
<dbReference type="Proteomes" id="UP000189370">
    <property type="component" value="Unassembled WGS sequence"/>
</dbReference>